<proteinExistence type="predicted"/>
<keyword evidence="2" id="KW-1185">Reference proteome</keyword>
<reference evidence="1 2" key="1">
    <citation type="submission" date="2022-06" db="EMBL/GenBank/DDBJ databases">
        <title>Mycolicibacterium sp. CAU 1645 isolated from seawater.</title>
        <authorList>
            <person name="Kim W."/>
        </authorList>
    </citation>
    <scope>NUCLEOTIDE SEQUENCE [LARGE SCALE GENOMIC DNA]</scope>
    <source>
        <strain evidence="1 2">CAU 1645</strain>
    </source>
</reference>
<gene>
    <name evidence="1" type="ORF">NM203_17945</name>
</gene>
<protein>
    <submittedName>
        <fullName evidence="1">Uncharacterized protein</fullName>
    </submittedName>
</protein>
<name>A0ABT1M4I0_9MYCO</name>
<organism evidence="1 2">
    <name type="scientific">Mycolicibacterium arenosum</name>
    <dbReference type="NCBI Taxonomy" id="2952157"/>
    <lineage>
        <taxon>Bacteria</taxon>
        <taxon>Bacillati</taxon>
        <taxon>Actinomycetota</taxon>
        <taxon>Actinomycetes</taxon>
        <taxon>Mycobacteriales</taxon>
        <taxon>Mycobacteriaceae</taxon>
        <taxon>Mycolicibacterium</taxon>
    </lineage>
</organism>
<sequence length="140" mass="14927">MCGQGDLGADWAVAARAALEQDQLAVQALTAARAATAQARSAVMTVVREVEAPPLTDEDLTTLPAARAAFEAFTKLPADGHRALADHVEETLPVLRAAYESLREEATTLIQQREDVWAPVALPVAEWITRTEGALAAEPK</sequence>
<evidence type="ECO:0000313" key="1">
    <source>
        <dbReference type="EMBL" id="MCP9274074.1"/>
    </source>
</evidence>
<accession>A0ABT1M4I0</accession>
<evidence type="ECO:0000313" key="2">
    <source>
        <dbReference type="Proteomes" id="UP001651690"/>
    </source>
</evidence>
<dbReference type="EMBL" id="JANDBD010000007">
    <property type="protein sequence ID" value="MCP9274074.1"/>
    <property type="molecule type" value="Genomic_DNA"/>
</dbReference>
<comment type="caution">
    <text evidence="1">The sequence shown here is derived from an EMBL/GenBank/DDBJ whole genome shotgun (WGS) entry which is preliminary data.</text>
</comment>
<dbReference type="RefSeq" id="WP_255061421.1">
    <property type="nucleotide sequence ID" value="NZ_JANDBD010000007.1"/>
</dbReference>
<dbReference type="Proteomes" id="UP001651690">
    <property type="component" value="Unassembled WGS sequence"/>
</dbReference>